<keyword evidence="1" id="KW-1133">Transmembrane helix</keyword>
<evidence type="ECO:0000259" key="2">
    <source>
        <dbReference type="Pfam" id="PF22631"/>
    </source>
</evidence>
<dbReference type="Pfam" id="PF22631">
    <property type="entry name" value="PLCB1-4-like_EFh"/>
    <property type="match status" value="1"/>
</dbReference>
<evidence type="ECO:0000256" key="1">
    <source>
        <dbReference type="SAM" id="Phobius"/>
    </source>
</evidence>
<gene>
    <name evidence="3" type="ORF">Anas_04452</name>
</gene>
<evidence type="ECO:0000313" key="3">
    <source>
        <dbReference type="EMBL" id="KAB7495952.1"/>
    </source>
</evidence>
<organism evidence="3 4">
    <name type="scientific">Armadillidium nasatum</name>
    <dbReference type="NCBI Taxonomy" id="96803"/>
    <lineage>
        <taxon>Eukaryota</taxon>
        <taxon>Metazoa</taxon>
        <taxon>Ecdysozoa</taxon>
        <taxon>Arthropoda</taxon>
        <taxon>Crustacea</taxon>
        <taxon>Multicrustacea</taxon>
        <taxon>Malacostraca</taxon>
        <taxon>Eumalacostraca</taxon>
        <taxon>Peracarida</taxon>
        <taxon>Isopoda</taxon>
        <taxon>Oniscidea</taxon>
        <taxon>Crinocheta</taxon>
        <taxon>Armadillidiidae</taxon>
        <taxon>Armadillidium</taxon>
    </lineage>
</organism>
<name>A0A5N5SPZ5_9CRUS</name>
<feature type="transmembrane region" description="Helical" evidence="1">
    <location>
        <begin position="25"/>
        <end position="43"/>
    </location>
</feature>
<dbReference type="EMBL" id="SEYY01021922">
    <property type="protein sequence ID" value="KAB7495952.1"/>
    <property type="molecule type" value="Genomic_DNA"/>
</dbReference>
<dbReference type="OrthoDB" id="269822at2759"/>
<dbReference type="Gene3D" id="2.30.29.240">
    <property type="match status" value="1"/>
</dbReference>
<evidence type="ECO:0000313" key="4">
    <source>
        <dbReference type="Proteomes" id="UP000326759"/>
    </source>
</evidence>
<proteinExistence type="predicted"/>
<protein>
    <recommendedName>
        <fullName evidence="2">Phosphoinositide phospholipase C beta 1-4-like EF-hand domain-containing protein</fullName>
    </recommendedName>
</protein>
<keyword evidence="1" id="KW-0472">Membrane</keyword>
<reference evidence="3 4" key="1">
    <citation type="journal article" date="2019" name="PLoS Biol.">
        <title>Sex chromosomes control vertical transmission of feminizing Wolbachia symbionts in an isopod.</title>
        <authorList>
            <person name="Becking T."/>
            <person name="Chebbi M.A."/>
            <person name="Giraud I."/>
            <person name="Moumen B."/>
            <person name="Laverre T."/>
            <person name="Caubet Y."/>
            <person name="Peccoud J."/>
            <person name="Gilbert C."/>
            <person name="Cordaux R."/>
        </authorList>
    </citation>
    <scope>NUCLEOTIDE SEQUENCE [LARGE SCALE GENOMIC DNA]</scope>
    <source>
        <strain evidence="3">ANa2</strain>
        <tissue evidence="3">Whole body excluding digestive tract and cuticle</tissue>
    </source>
</reference>
<keyword evidence="4" id="KW-1185">Reference proteome</keyword>
<dbReference type="AlphaFoldDB" id="A0A5N5SPZ5"/>
<feature type="domain" description="Phosphoinositide phospholipase C beta 1-4-like EF-hand" evidence="2">
    <location>
        <begin position="106"/>
        <end position="150"/>
    </location>
</feature>
<dbReference type="InterPro" id="IPR011992">
    <property type="entry name" value="EF-hand-dom_pair"/>
</dbReference>
<sequence length="221" mass="25555">MSYDLFEETTLIDCFHRLAKDAASVVRVLVTGVVIMLVILVYLGHQYVYKFFFLCEVELLFTVLYCSSFQLEPQFIHHMLVRNMIVGIVADSFSLLYEHEYGILSWMRLGMTVDVLGKISVKNIVRTFASGKTERIVYQTLADMGLPSEKMLYQDENIPEIPSRNLLPDILISSLLKISSCFHGDSIEPELFTFEKFYQLYHTICPRTDIDDLFNSMYVLV</sequence>
<comment type="caution">
    <text evidence="3">The sequence shown here is derived from an EMBL/GenBank/DDBJ whole genome shotgun (WGS) entry which is preliminary data.</text>
</comment>
<accession>A0A5N5SPZ5</accession>
<dbReference type="Proteomes" id="UP000326759">
    <property type="component" value="Unassembled WGS sequence"/>
</dbReference>
<keyword evidence="1" id="KW-0812">Transmembrane</keyword>
<dbReference type="InterPro" id="IPR053945">
    <property type="entry name" value="PLCB1-4-like_EFh"/>
</dbReference>
<dbReference type="SUPFAM" id="SSF47473">
    <property type="entry name" value="EF-hand"/>
    <property type="match status" value="1"/>
</dbReference>